<evidence type="ECO:0000313" key="12">
    <source>
        <dbReference type="Proteomes" id="UP000694867"/>
    </source>
</evidence>
<evidence type="ECO:0000256" key="4">
    <source>
        <dbReference type="ARBA" id="ARBA00022723"/>
    </source>
</evidence>
<keyword evidence="6" id="KW-0408">Iron</keyword>
<evidence type="ECO:0000256" key="5">
    <source>
        <dbReference type="ARBA" id="ARBA00022741"/>
    </source>
</evidence>
<dbReference type="Proteomes" id="UP000694867">
    <property type="component" value="Unplaced"/>
</dbReference>
<dbReference type="SMART" id="SM00729">
    <property type="entry name" value="Elp3"/>
    <property type="match status" value="1"/>
</dbReference>
<organism evidence="12 13">
    <name type="scientific">Galendromus occidentalis</name>
    <name type="common">western predatory mite</name>
    <dbReference type="NCBI Taxonomy" id="34638"/>
    <lineage>
        <taxon>Eukaryota</taxon>
        <taxon>Metazoa</taxon>
        <taxon>Ecdysozoa</taxon>
        <taxon>Arthropoda</taxon>
        <taxon>Chelicerata</taxon>
        <taxon>Arachnida</taxon>
        <taxon>Acari</taxon>
        <taxon>Parasitiformes</taxon>
        <taxon>Mesostigmata</taxon>
        <taxon>Gamasina</taxon>
        <taxon>Phytoseioidea</taxon>
        <taxon>Phytoseiidae</taxon>
        <taxon>Typhlodrominae</taxon>
        <taxon>Galendromus</taxon>
    </lineage>
</organism>
<keyword evidence="4" id="KW-0479">Metal-binding</keyword>
<dbReference type="Gene3D" id="3.20.20.70">
    <property type="entry name" value="Aldolase class I"/>
    <property type="match status" value="1"/>
</dbReference>
<dbReference type="GO" id="GO:0051539">
    <property type="term" value="F:4 iron, 4 sulfur cluster binding"/>
    <property type="evidence" value="ECO:0007669"/>
    <property type="project" value="UniProtKB-KW"/>
</dbReference>
<dbReference type="InterPro" id="IPR007197">
    <property type="entry name" value="rSAM"/>
</dbReference>
<dbReference type="HAMAP" id="MF_01225_B">
    <property type="entry name" value="MoaA_B"/>
    <property type="match status" value="1"/>
</dbReference>
<comment type="pathway">
    <text evidence="1">Cofactor biosynthesis; molybdopterin biosynthesis.</text>
</comment>
<keyword evidence="5" id="KW-0547">Nucleotide-binding</keyword>
<dbReference type="SFLD" id="SFLDG01067">
    <property type="entry name" value="SPASM/twitch_domain_containing"/>
    <property type="match status" value="1"/>
</dbReference>
<dbReference type="KEGG" id="goe:100900048"/>
<reference evidence="13" key="1">
    <citation type="submission" date="2025-08" db="UniProtKB">
        <authorList>
            <consortium name="RefSeq"/>
        </authorList>
    </citation>
    <scope>IDENTIFICATION</scope>
</reference>
<dbReference type="PANTHER" id="PTHR22960">
    <property type="entry name" value="MOLYBDOPTERIN COFACTOR SYNTHESIS PROTEIN A"/>
    <property type="match status" value="1"/>
</dbReference>
<dbReference type="Pfam" id="PF06463">
    <property type="entry name" value="Mob_synth_C"/>
    <property type="match status" value="1"/>
</dbReference>
<sequence>MRPIFQSILVRAAKRATSVDQQLRKCSTGALVDSHGRVHDYLRISLTEKCSFRCTYCMPDEGVPLTPKELLLTSDELKRLIDVFVSLGVTKVRLTGGEPLLRKDIVDIVRYLRSKVSINKIGITTNGLVLSRNLTSLVAAGLSHVNISLDSLMPEKFESITRRRGFQNVLRAIFEAEKIVHTKINCVVMRNLNENEVPAFVELTRDHNIELRFIEYMPFDGNRWSWERLVPQKELEERIRSFVPDAIALPLEANHTAKMFTSPSHRGRWGFISSMSQAFCSSCNRLRLTADGSLRSCLFSSRNDELPLVEVLRNSPASDRQDVDELLRRKIRNHLLKKHFSHGGMEVRSLSRQKNRPMITIGG</sequence>
<dbReference type="NCBIfam" id="TIGR02666">
    <property type="entry name" value="moaA"/>
    <property type="match status" value="1"/>
</dbReference>
<evidence type="ECO:0000256" key="10">
    <source>
        <dbReference type="ARBA" id="ARBA00023239"/>
    </source>
</evidence>
<dbReference type="InterPro" id="IPR013483">
    <property type="entry name" value="MoaA"/>
</dbReference>
<dbReference type="GO" id="GO:0005525">
    <property type="term" value="F:GTP binding"/>
    <property type="evidence" value="ECO:0007669"/>
    <property type="project" value="UniProtKB-KW"/>
</dbReference>
<feature type="domain" description="Radical SAM core" evidence="11">
    <location>
        <begin position="34"/>
        <end position="252"/>
    </location>
</feature>
<dbReference type="GO" id="GO:0046872">
    <property type="term" value="F:metal ion binding"/>
    <property type="evidence" value="ECO:0007669"/>
    <property type="project" value="UniProtKB-KW"/>
</dbReference>
<accession>A0AAJ6VVV3</accession>
<evidence type="ECO:0000313" key="13">
    <source>
        <dbReference type="RefSeq" id="XP_003739031.1"/>
    </source>
</evidence>
<dbReference type="SFLD" id="SFLDS00029">
    <property type="entry name" value="Radical_SAM"/>
    <property type="match status" value="1"/>
</dbReference>
<evidence type="ECO:0000256" key="7">
    <source>
        <dbReference type="ARBA" id="ARBA00023014"/>
    </source>
</evidence>
<dbReference type="InterPro" id="IPR006638">
    <property type="entry name" value="Elp3/MiaA/NifB-like_rSAM"/>
</dbReference>
<gene>
    <name evidence="13" type="primary">LOC100900048</name>
</gene>
<keyword evidence="8" id="KW-0342">GTP-binding</keyword>
<proteinExistence type="inferred from homology"/>
<dbReference type="CDD" id="cd21117">
    <property type="entry name" value="Twitch_MoaA"/>
    <property type="match status" value="1"/>
</dbReference>
<dbReference type="InterPro" id="IPR010505">
    <property type="entry name" value="MoaA_twitch"/>
</dbReference>
<keyword evidence="10" id="KW-0456">Lyase</keyword>
<dbReference type="InterPro" id="IPR050105">
    <property type="entry name" value="MoCo_biosynth_MoaA/MoaC"/>
</dbReference>
<evidence type="ECO:0000256" key="3">
    <source>
        <dbReference type="ARBA" id="ARBA00022691"/>
    </source>
</evidence>
<keyword evidence="2" id="KW-0004">4Fe-4S</keyword>
<dbReference type="PANTHER" id="PTHR22960:SF0">
    <property type="entry name" value="MOLYBDENUM COFACTOR BIOSYNTHESIS PROTEIN 1"/>
    <property type="match status" value="1"/>
</dbReference>
<dbReference type="SUPFAM" id="SSF102114">
    <property type="entry name" value="Radical SAM enzymes"/>
    <property type="match status" value="1"/>
</dbReference>
<protein>
    <submittedName>
        <fullName evidence="13">Molybdenum cofactor biosynthesis protein 1</fullName>
    </submittedName>
</protein>
<evidence type="ECO:0000256" key="6">
    <source>
        <dbReference type="ARBA" id="ARBA00023004"/>
    </source>
</evidence>
<keyword evidence="9" id="KW-0501">Molybdenum cofactor biosynthesis</keyword>
<dbReference type="RefSeq" id="XP_003739031.1">
    <property type="nucleotide sequence ID" value="XM_003738983.1"/>
</dbReference>
<keyword evidence="3" id="KW-0949">S-adenosyl-L-methionine</keyword>
<dbReference type="GO" id="GO:0061798">
    <property type="term" value="F:GTP 3',8'-cyclase activity"/>
    <property type="evidence" value="ECO:0007669"/>
    <property type="project" value="TreeGrafter"/>
</dbReference>
<evidence type="ECO:0000256" key="9">
    <source>
        <dbReference type="ARBA" id="ARBA00023150"/>
    </source>
</evidence>
<evidence type="ECO:0000259" key="11">
    <source>
        <dbReference type="PROSITE" id="PS51918"/>
    </source>
</evidence>
<dbReference type="GeneID" id="100900048"/>
<dbReference type="InterPro" id="IPR013785">
    <property type="entry name" value="Aldolase_TIM"/>
</dbReference>
<name>A0AAJ6VVV3_9ACAR</name>
<dbReference type="CDD" id="cd01335">
    <property type="entry name" value="Radical_SAM"/>
    <property type="match status" value="1"/>
</dbReference>
<evidence type="ECO:0000256" key="8">
    <source>
        <dbReference type="ARBA" id="ARBA00023134"/>
    </source>
</evidence>
<dbReference type="AlphaFoldDB" id="A0AAJ6VVV3"/>
<dbReference type="GO" id="GO:0006777">
    <property type="term" value="P:Mo-molybdopterin cofactor biosynthetic process"/>
    <property type="evidence" value="ECO:0007669"/>
    <property type="project" value="UniProtKB-KW"/>
</dbReference>
<dbReference type="Pfam" id="PF04055">
    <property type="entry name" value="Radical_SAM"/>
    <property type="match status" value="1"/>
</dbReference>
<dbReference type="InterPro" id="IPR058240">
    <property type="entry name" value="rSAM_sf"/>
</dbReference>
<keyword evidence="7" id="KW-0411">Iron-sulfur</keyword>
<dbReference type="SFLD" id="SFLDG01383">
    <property type="entry name" value="cyclic_pyranopterin_phosphate"/>
    <property type="match status" value="1"/>
</dbReference>
<evidence type="ECO:0000256" key="2">
    <source>
        <dbReference type="ARBA" id="ARBA00022485"/>
    </source>
</evidence>
<dbReference type="PROSITE" id="PS51918">
    <property type="entry name" value="RADICAL_SAM"/>
    <property type="match status" value="1"/>
</dbReference>
<dbReference type="GO" id="GO:0061799">
    <property type="term" value="F:cyclic pyranopterin monophosphate synthase activity"/>
    <property type="evidence" value="ECO:0007669"/>
    <property type="project" value="TreeGrafter"/>
</dbReference>
<keyword evidence="12" id="KW-1185">Reference proteome</keyword>
<dbReference type="SFLD" id="SFLDG01386">
    <property type="entry name" value="main_SPASM_domain-containing"/>
    <property type="match status" value="1"/>
</dbReference>
<dbReference type="InterPro" id="IPR040064">
    <property type="entry name" value="MoaA-like"/>
</dbReference>
<evidence type="ECO:0000256" key="1">
    <source>
        <dbReference type="ARBA" id="ARBA00005046"/>
    </source>
</evidence>